<feature type="transmembrane region" description="Helical" evidence="2">
    <location>
        <begin position="778"/>
        <end position="798"/>
    </location>
</feature>
<keyword evidence="2" id="KW-0472">Membrane</keyword>
<proteinExistence type="predicted"/>
<reference evidence="3" key="2">
    <citation type="submission" date="2021-02" db="EMBL/GenBank/DDBJ databases">
        <authorList>
            <person name="Kimball J.A."/>
            <person name="Haas M.W."/>
            <person name="Macchietto M."/>
            <person name="Kono T."/>
            <person name="Duquette J."/>
            <person name="Shao M."/>
        </authorList>
    </citation>
    <scope>NUCLEOTIDE SEQUENCE</scope>
    <source>
        <tissue evidence="3">Fresh leaf tissue</tissue>
    </source>
</reference>
<keyword evidence="2" id="KW-0812">Transmembrane</keyword>
<protein>
    <recommendedName>
        <fullName evidence="5">Sphingomyelin phosphodiesterase 4</fullName>
    </recommendedName>
</protein>
<keyword evidence="2" id="KW-1133">Transmembrane helix</keyword>
<gene>
    <name evidence="3" type="ORF">GUJ93_ZPchr0012g21126</name>
</gene>
<organism evidence="3 4">
    <name type="scientific">Zizania palustris</name>
    <name type="common">Northern wild rice</name>
    <dbReference type="NCBI Taxonomy" id="103762"/>
    <lineage>
        <taxon>Eukaryota</taxon>
        <taxon>Viridiplantae</taxon>
        <taxon>Streptophyta</taxon>
        <taxon>Embryophyta</taxon>
        <taxon>Tracheophyta</taxon>
        <taxon>Spermatophyta</taxon>
        <taxon>Magnoliopsida</taxon>
        <taxon>Liliopsida</taxon>
        <taxon>Poales</taxon>
        <taxon>Poaceae</taxon>
        <taxon>BOP clade</taxon>
        <taxon>Oryzoideae</taxon>
        <taxon>Oryzeae</taxon>
        <taxon>Zizaniinae</taxon>
        <taxon>Zizania</taxon>
    </lineage>
</organism>
<feature type="transmembrane region" description="Helical" evidence="2">
    <location>
        <begin position="818"/>
        <end position="835"/>
    </location>
</feature>
<feature type="region of interest" description="Disordered" evidence="1">
    <location>
        <begin position="682"/>
        <end position="705"/>
    </location>
</feature>
<evidence type="ECO:0000313" key="4">
    <source>
        <dbReference type="Proteomes" id="UP000729402"/>
    </source>
</evidence>
<accession>A0A8J5WPK2</accession>
<dbReference type="PANTHER" id="PTHR31801:SF2">
    <property type="entry name" value="SPHINGOMYELIN PHOSPHODIESTERASE 4"/>
    <property type="match status" value="1"/>
</dbReference>
<evidence type="ECO:0000256" key="2">
    <source>
        <dbReference type="SAM" id="Phobius"/>
    </source>
</evidence>
<evidence type="ECO:0000313" key="3">
    <source>
        <dbReference type="EMBL" id="KAG8092556.1"/>
    </source>
</evidence>
<name>A0A8J5WPK2_ZIZPA</name>
<dbReference type="OrthoDB" id="10251508at2759"/>
<dbReference type="EMBL" id="JAAALK010000080">
    <property type="protein sequence ID" value="KAG8092556.1"/>
    <property type="molecule type" value="Genomic_DNA"/>
</dbReference>
<dbReference type="PANTHER" id="PTHR31801">
    <property type="entry name" value="ALTERED INHERITANCE OF MITOCHONDRIA PROTEIN 24, MITOCHONDRIAL"/>
    <property type="match status" value="1"/>
</dbReference>
<reference evidence="3" key="1">
    <citation type="journal article" date="2021" name="bioRxiv">
        <title>Whole Genome Assembly and Annotation of Northern Wild Rice, Zizania palustris L., Supports a Whole Genome Duplication in the Zizania Genus.</title>
        <authorList>
            <person name="Haas M."/>
            <person name="Kono T."/>
            <person name="Macchietto M."/>
            <person name="Millas R."/>
            <person name="McGilp L."/>
            <person name="Shao M."/>
            <person name="Duquette J."/>
            <person name="Hirsch C.N."/>
            <person name="Kimball J."/>
        </authorList>
    </citation>
    <scope>NUCLEOTIDE SEQUENCE</scope>
    <source>
        <tissue evidence="3">Fresh leaf tissue</tissue>
    </source>
</reference>
<sequence length="836" mass="92428">MQSAISEVHDHKSSRPPPVLLAISVSKFFLLSGEGVFALCFQGESAFPTSTASLPKSPPKTLLRAAPVSPAAAAEMPPQTDPASLGANVLAASTARAAAKAVSAVADFLRRHAGDHPRAFFADVLPSLLFRVFVACPTSPSFIDLAAGDSALAELLTSLLSPSGPLLAAVFAADRHALLRFVFPPERLPDWLRLALSSSSDVVISPLLAGRVGSELHLSVFEYYIFWFAYYPISAATAISTVTAVARAPKTSPSISEPPLKSLGRLESWMPTLSSTAGRNQGKKPECSLYLKLMYSYLKEFVPRACLLPRNGGGTLLHRTDSDGMDAAESFKRAEFFLHTLFQFWLVGDDFSPLPVQTCRAYGLLSLSLKSHANVTLVERPPAPGLGDAVKLLVMYMNMSNACMNIDAPNVFVGLEIPSGKEACNNPVGYWNPVIQRPLYRFLLRTFLFCPMDVEIKNVGHVLSAWIAYMEPWKAQQEDLYVYDLPPPGGRNVHRVSEGKRQVREAVYTPAWQSFVLSNYLFYSSLVVHFLGFSHKFIHSDVSSVLQMVSKVLEVLASTELLALIYNVDATYHSRLLVSSSCYLDDALKYVPSIREQLQDWENGLSESDADGSFLHERRNSNLRLFSIDEEGAYNLLQLLLLRAEPEIQRLPGDVMQSLQTVDLIKSQMKKIFHEHIESFQPKNSPDVDHSQHHRHGEVFTPKHPRPWKHTLTNVNWMTGPISDSEVAWLSSLLICFSAWLNETLRLNRDDSDAILTGPTNIKFDGNELSGVGGPKDAARMVFIGACSLLALVGQSILHFMRTHRIRINLRILASKKLLTAVMLYAMFTMARNALS</sequence>
<comment type="caution">
    <text evidence="3">The sequence shown here is derived from an EMBL/GenBank/DDBJ whole genome shotgun (WGS) entry which is preliminary data.</text>
</comment>
<dbReference type="AlphaFoldDB" id="A0A8J5WPK2"/>
<keyword evidence="4" id="KW-1185">Reference proteome</keyword>
<evidence type="ECO:0000256" key="1">
    <source>
        <dbReference type="SAM" id="MobiDB-lite"/>
    </source>
</evidence>
<dbReference type="Proteomes" id="UP000729402">
    <property type="component" value="Unassembled WGS sequence"/>
</dbReference>
<evidence type="ECO:0008006" key="5">
    <source>
        <dbReference type="Google" id="ProtNLM"/>
    </source>
</evidence>